<dbReference type="PANTHER" id="PTHR30250">
    <property type="entry name" value="PST FAMILY PREDICTED COLANIC ACID TRANSPORTER"/>
    <property type="match status" value="1"/>
</dbReference>
<comment type="subcellular location">
    <subcellularLocation>
        <location evidence="1">Cell membrane</location>
        <topology evidence="1">Multi-pass membrane protein</topology>
    </subcellularLocation>
</comment>
<sequence length="419" mass="44081">MTRLDPRPVLRRSAGIAVAMAVMNLGTYGATIVAARLLGPRSYGGFAAVMGLLLVVGVVQLGIQATGARRVAATPGDVGEIERAIVTVTYRTATVLGLALLALSPVLNRALHLESIWTALLVGLCAWPMTVMGGQAGILQGERRWYPLAVLYMSSGVSRLAVASILLLLKPTETMAMVGVTVSFVLPAIVGWAALRRSAVHRSTETSGDHDVRTVFGETARNSHALLAFFALSNADIILARALLPPHQAGLYAGGLILVKAVLFLPQFVVIVAFPSMSSDTERQGALVKSVLLVLGLGALATIAASVLSGLALIFVGGQEYVGVQHRLWLFAILGTLLSMLQLLVYSVVARQSQRSVYLIWGALALLVLAATRADGATSLVTLVSGVDAALFLVLLAVSLWRIRTTGLVEEPEPAVRAG</sequence>
<protein>
    <submittedName>
        <fullName evidence="7">Polysaccharide biosynthesis protein</fullName>
    </submittedName>
</protein>
<reference evidence="7 8" key="1">
    <citation type="submission" date="2018-10" db="EMBL/GenBank/DDBJ databases">
        <title>Marmoricola sp. 4Q3S-7 whole genome shotgun sequence.</title>
        <authorList>
            <person name="Li F."/>
        </authorList>
    </citation>
    <scope>NUCLEOTIDE SEQUENCE [LARGE SCALE GENOMIC DNA]</scope>
    <source>
        <strain evidence="7 8">4Q3S-7</strain>
    </source>
</reference>
<evidence type="ECO:0000313" key="7">
    <source>
        <dbReference type="EMBL" id="RLV49522.1"/>
    </source>
</evidence>
<dbReference type="AlphaFoldDB" id="A0A3L8P3E4"/>
<evidence type="ECO:0000256" key="3">
    <source>
        <dbReference type="ARBA" id="ARBA00022692"/>
    </source>
</evidence>
<feature type="transmembrane region" description="Helical" evidence="6">
    <location>
        <begin position="380"/>
        <end position="401"/>
    </location>
</feature>
<comment type="caution">
    <text evidence="7">The sequence shown here is derived from an EMBL/GenBank/DDBJ whole genome shotgun (WGS) entry which is preliminary data.</text>
</comment>
<keyword evidence="5 6" id="KW-0472">Membrane</keyword>
<feature type="transmembrane region" description="Helical" evidence="6">
    <location>
        <begin position="286"/>
        <end position="316"/>
    </location>
</feature>
<feature type="transmembrane region" description="Helical" evidence="6">
    <location>
        <begin position="145"/>
        <end position="169"/>
    </location>
</feature>
<evidence type="ECO:0000256" key="6">
    <source>
        <dbReference type="SAM" id="Phobius"/>
    </source>
</evidence>
<dbReference type="PANTHER" id="PTHR30250:SF11">
    <property type="entry name" value="O-ANTIGEN TRANSPORTER-RELATED"/>
    <property type="match status" value="1"/>
</dbReference>
<accession>A0A3L8P3E4</accession>
<feature type="transmembrane region" description="Helical" evidence="6">
    <location>
        <begin position="43"/>
        <end position="63"/>
    </location>
</feature>
<feature type="transmembrane region" description="Helical" evidence="6">
    <location>
        <begin position="250"/>
        <end position="274"/>
    </location>
</feature>
<feature type="transmembrane region" description="Helical" evidence="6">
    <location>
        <begin position="175"/>
        <end position="195"/>
    </location>
</feature>
<gene>
    <name evidence="7" type="ORF">D9V37_06195</name>
</gene>
<evidence type="ECO:0000313" key="8">
    <source>
        <dbReference type="Proteomes" id="UP000281708"/>
    </source>
</evidence>
<name>A0A3L8P3E4_9ACTN</name>
<evidence type="ECO:0000256" key="5">
    <source>
        <dbReference type="ARBA" id="ARBA00023136"/>
    </source>
</evidence>
<keyword evidence="8" id="KW-1185">Reference proteome</keyword>
<keyword evidence="3 6" id="KW-0812">Transmembrane</keyword>
<feature type="transmembrane region" description="Helical" evidence="6">
    <location>
        <begin position="328"/>
        <end position="349"/>
    </location>
</feature>
<feature type="transmembrane region" description="Helical" evidence="6">
    <location>
        <begin position="225"/>
        <end position="244"/>
    </location>
</feature>
<feature type="transmembrane region" description="Helical" evidence="6">
    <location>
        <begin position="84"/>
        <end position="103"/>
    </location>
</feature>
<keyword evidence="2" id="KW-1003">Cell membrane</keyword>
<dbReference type="GO" id="GO:0005886">
    <property type="term" value="C:plasma membrane"/>
    <property type="evidence" value="ECO:0007669"/>
    <property type="project" value="UniProtKB-SubCell"/>
</dbReference>
<feature type="transmembrane region" description="Helical" evidence="6">
    <location>
        <begin position="115"/>
        <end position="133"/>
    </location>
</feature>
<dbReference type="InterPro" id="IPR050833">
    <property type="entry name" value="Poly_Biosynth_Transport"/>
</dbReference>
<evidence type="ECO:0000256" key="2">
    <source>
        <dbReference type="ARBA" id="ARBA00022475"/>
    </source>
</evidence>
<dbReference type="RefSeq" id="WP_121805287.1">
    <property type="nucleotide sequence ID" value="NZ_RDBE01000006.1"/>
</dbReference>
<proteinExistence type="predicted"/>
<organism evidence="7 8">
    <name type="scientific">Nocardioides mangrovicus</name>
    <dbReference type="NCBI Taxonomy" id="2478913"/>
    <lineage>
        <taxon>Bacteria</taxon>
        <taxon>Bacillati</taxon>
        <taxon>Actinomycetota</taxon>
        <taxon>Actinomycetes</taxon>
        <taxon>Propionibacteriales</taxon>
        <taxon>Nocardioidaceae</taxon>
        <taxon>Nocardioides</taxon>
    </lineage>
</organism>
<keyword evidence="4 6" id="KW-1133">Transmembrane helix</keyword>
<feature type="transmembrane region" description="Helical" evidence="6">
    <location>
        <begin position="356"/>
        <end position="374"/>
    </location>
</feature>
<evidence type="ECO:0000256" key="4">
    <source>
        <dbReference type="ARBA" id="ARBA00022989"/>
    </source>
</evidence>
<feature type="transmembrane region" description="Helical" evidence="6">
    <location>
        <begin position="12"/>
        <end position="37"/>
    </location>
</feature>
<dbReference type="EMBL" id="RDBE01000006">
    <property type="protein sequence ID" value="RLV49522.1"/>
    <property type="molecule type" value="Genomic_DNA"/>
</dbReference>
<dbReference type="OrthoDB" id="5140599at2"/>
<evidence type="ECO:0000256" key="1">
    <source>
        <dbReference type="ARBA" id="ARBA00004651"/>
    </source>
</evidence>
<dbReference type="Proteomes" id="UP000281708">
    <property type="component" value="Unassembled WGS sequence"/>
</dbReference>